<dbReference type="Gene3D" id="3.30.70.270">
    <property type="match status" value="1"/>
</dbReference>
<dbReference type="InterPro" id="IPR027351">
    <property type="entry name" value="(+)RNA_virus_helicase_core_dom"/>
</dbReference>
<organism evidence="10">
    <name type="scientific">Chalara endornavirus CeEV1</name>
    <dbReference type="NCBI Taxonomy" id="882999"/>
    <lineage>
        <taxon>Viruses</taxon>
        <taxon>Riboviria</taxon>
        <taxon>Orthornavirae</taxon>
        <taxon>Kitrinoviricota</taxon>
        <taxon>Alsuviricetes</taxon>
        <taxon>Martellivirales</taxon>
        <taxon>Endornaviridae</taxon>
    </lineage>
</organism>
<feature type="region of interest" description="Disordered" evidence="8">
    <location>
        <begin position="2393"/>
        <end position="2416"/>
    </location>
</feature>
<dbReference type="GO" id="GO:0003968">
    <property type="term" value="F:RNA-directed RNA polymerase activity"/>
    <property type="evidence" value="ECO:0007669"/>
    <property type="project" value="UniProtKB-KW"/>
</dbReference>
<keyword evidence="7" id="KW-0693">Viral RNA replication</keyword>
<keyword evidence="4" id="KW-0547">Nucleotide-binding</keyword>
<keyword evidence="5" id="KW-0378">Hydrolase</keyword>
<feature type="region of interest" description="Disordered" evidence="8">
    <location>
        <begin position="2241"/>
        <end position="2314"/>
    </location>
</feature>
<dbReference type="InterPro" id="IPR043502">
    <property type="entry name" value="DNA/RNA_pol_sf"/>
</dbReference>
<evidence type="ECO:0000256" key="1">
    <source>
        <dbReference type="ARBA" id="ARBA00022484"/>
    </source>
</evidence>
<dbReference type="SUPFAM" id="SSF56672">
    <property type="entry name" value="DNA/RNA polymerases"/>
    <property type="match status" value="1"/>
</dbReference>
<dbReference type="EMBL" id="GQ494150">
    <property type="protein sequence ID" value="ADN43901.1"/>
    <property type="molecule type" value="mRNA"/>
</dbReference>
<dbReference type="Pfam" id="PF01443">
    <property type="entry name" value="Viral_helicase1"/>
    <property type="match status" value="1"/>
</dbReference>
<keyword evidence="1" id="KW-0696">RNA-directed RNA polymerase</keyword>
<reference evidence="10" key="2">
    <citation type="journal article" date="2006" name="Mycol. Res.">
        <title>Diversity, complexity and transmission of double-stranded RNA elements in Chalara elegans (synanam. Thielaviopsis basicola).</title>
        <authorList>
            <person name="Park Y."/>
            <person name="Chen X."/>
            <person name="Punja Z.K."/>
        </authorList>
    </citation>
    <scope>NUCLEOTIDE SEQUENCE</scope>
    <source>
        <strain evidence="10">NC1527</strain>
    </source>
</reference>
<dbReference type="GO" id="GO:0039694">
    <property type="term" value="P:viral RNA genome replication"/>
    <property type="evidence" value="ECO:0007669"/>
    <property type="project" value="InterPro"/>
</dbReference>
<evidence type="ECO:0000256" key="8">
    <source>
        <dbReference type="SAM" id="MobiDB-lite"/>
    </source>
</evidence>
<dbReference type="SUPFAM" id="SSF52540">
    <property type="entry name" value="P-loop containing nucleoside triphosphate hydrolases"/>
    <property type="match status" value="1"/>
</dbReference>
<dbReference type="GO" id="GO:0016787">
    <property type="term" value="F:hydrolase activity"/>
    <property type="evidence" value="ECO:0007669"/>
    <property type="project" value="UniProtKB-KW"/>
</dbReference>
<dbReference type="GO" id="GO:0005524">
    <property type="term" value="F:ATP binding"/>
    <property type="evidence" value="ECO:0007669"/>
    <property type="project" value="UniProtKB-KW"/>
</dbReference>
<evidence type="ECO:0000259" key="9">
    <source>
        <dbReference type="PROSITE" id="PS50507"/>
    </source>
</evidence>
<dbReference type="PANTHER" id="PTHR48050">
    <property type="entry name" value="STEROL 3-BETA-GLUCOSYLTRANSFERASE"/>
    <property type="match status" value="1"/>
</dbReference>
<proteinExistence type="evidence at transcript level"/>
<dbReference type="Gene3D" id="3.40.50.300">
    <property type="entry name" value="P-loop containing nucleotide triphosphate hydrolases"/>
    <property type="match status" value="2"/>
</dbReference>
<feature type="non-terminal residue" evidence="10">
    <location>
        <position position="3858"/>
    </location>
</feature>
<evidence type="ECO:0000256" key="4">
    <source>
        <dbReference type="ARBA" id="ARBA00022741"/>
    </source>
</evidence>
<sequence length="3858" mass="426586">MMMRGGDMEVDQTAAAYHGMLTTKINFKLKKKTGLNRSIRDLPIVGNASKKAEAEIANNNLRVKKWIDHEYHGRPSALIEHLTKIQPHPTVSTTPDARRGHILIRCACCGAYTAYGINKPMSARPGGGRMMRGRMRGPMRGPAASTPAAPPTPITAKQIATAPSVSWLYQGLVMSMLMTTNDGTEGLIPLACFNCGHSYLDELMRYVHILQGVEPTVHTTIRGTLLEYFLKANQLQGAPPEAFTKSTQLYNDIANRKVNAMLSKLNPTHLNFIFALSEETVSSTLSHRAYLSHNAKATMLQNEMNALEVEELSLFADLVDTLGKQIIVNPSSQVTLASMIDVTPVGFASSWFSHINLSYQSKLSPPPDAKQILIATDGVNLSDVITNGHMLLVPRTTLLSHNDGISANSVFTEVTSCDIPVAWDKKAITILNNAASFSIGGNWYDAHTVACTNNLQILTFTQCDRPTGLRSMLNDPNVEVKIPIIDITNPLSTLGVIGTTWEYRKVNIDLTRRLITFAISGEKSISAIGAYMAGLVSTRYVVGNRSVDLTRFGISDGVPELTMACLLLMNRKVLSTWDATLLNNNMDITKGSKQLVNYLGSRLLELLVNLDNPISQHVKSYLENGTIFEARIADLARELNFTDMLLNNTPYTIISGANTVDVITSGSVAISGCVHHKSTCSHDTTGKRQCVCCGMTILMGTLCSCCKGNHTCNHKCNHKCSGASAHICTICASGNHCLNRSVCECCGVESCAPCRVCKSELEFSTFTMVPNTRLEETKKHTNKQSELAKELVGPSRTQVDLISSTTRRSELHTSGNKVSIPLKSTSGGTPETFETAKSASVNWKSIVVYNESDVFIPTLSVKGDFAASFKHMGKEHVADIINVENYCGLKAIATATGTDYNSLKYQYPELSMSSADDLKRVVKATQLNCIIIVNASSGYICRHSTMNDNYGVIALTDAIPELQQSGHWIVTHFPGLDGQPNGFYYPMDFGYPFKSLDNYNITQHSDAENVDLRAQLVRASVRAQQIGATTITPTVQMINRSTYLSNGDSHNIVDGHIHIELKPHQATILAHLEDKIPDTAWLGESAFYEDKWDDLEQAVNSALKLTVMELIRCSSNLRSNYKPDVGGAVQLVRTVNATTLSDPSLKTLDVVCYCSHGKWYNTTVTKTPNGATVQIADASISEVYPTKVSIASLWRRICGLLKAYNNLGNSASCKFVTAVDGIAGSGKTTMIQALPGLQNATIIAKTRAALSGLSSTPCHKLMSLESASYTKINSPTIVVEEAGMVLPTELLSVLDQPNMRIHLFGDSQQIGLVDMHTTPGLRGFESILQRFKTETLTKTFRFGNPLARDWISKFYPTIETVETNQTTYGYSRLDSIEETVSVAINSKVDAIYCFLSHTQRVIQDELAARSVDIPVFKVHSGQGAEFDKVLVAHIGGGASHSGVMYQKSYVVTAMTRARKHLIWVTGNNGPPSMQSLQRLLLSGRGAWVDVAVNADNLSLTRQLSQLEVIGWNAALNSAVFSSTGGWNATVQPDCIFITQQTAVGLIKFHINMQGLHCDNLLTSLAKPMIQHKIKKALSQWNVTESADLVSEVPIKTLEMPGAFPNERNLRNDIMITKSQFSLHTLAKLYTLGNICLAGWTTRTPIELNISGTKVLVKHFNGCSLYCGFKFESGGQTCLISSAHDEKCKDSLLFMLTPHIRAVSGDKGLMVKIMPWLESDDWAGVNTSLLLGAYKERVANLWTSIGDGCSTDKAGFTYASTNKITLQSLADYSEVWQTPTHQQVTKPLLKSGDGYRCAATGVQLSTFRALTMHYAGVGANEDLELSRANMGVADRILESRYKAMLSGVQPITLPSNTFNYHKLAVENHLGANHITVAPRTALSAHSSNIAKMAIVSILNTILNKPLITIAPMDVVTFVLNYRKGMRLYAPILNVIEREVVTKFARQKFEQLSAALERSNKPEERQAIKDQADWFRDINNLTTNSTEGLVLTDPRYQHLFIGEVLVVQPFAMSADTVLDVDNGTWSHLGPMEPATPYQNTDGIALMHIMNYKVCVTPPRHAHVRLYRDMETMRHQRRFAATRGHLRTSTMPDYIYKKMMARFFADFSTTVNDLVAYGRSLQQTVTYSSIGVHARSLDDPTQILDYAIIVHNIGKRQVKTLQLLDSLSTPKTQMNPEVLSNTFKVLWGAFGSSIVKLLQSRPEVELLNELAKLAVSEGVGKKLYDLASDVEIYEMQPKKWLVHMSTPEPDDLTGDSTNTSDAHDGEDESNQQLQPTGYAPTKADPNMAPTSESDTDKDPKTTHDRSDESTYESTKESFDWANEVEEHMEQAEMRNATAKPVSNVARWTPPAHWEKASREPAWSVVAKSKRVEIPDNKPTHISHANKFELLGEIGRPESTAQQPPPQKTQPPVLTTLSQTTKGLSREEVLKLEAMVDIPAAFGNNQPTDVCLVYTGSTGDSQPLNAIAAVAHACGLTTTALAPADVSLPDTITVPLIYTDTYNHFTDSQVQKTWISWHHIVKHSLDVLKKWRTQDRKHKYVVSLFFNGFSSLVRGTIDNIKLIPQLDQNWDGFASRTWHNDNLLTLLGGTRELQFQLHFCIPAGMSTTTNNLGFAMSKSDFTLSRTDVDDIACLRFIIANKHRRVVLITYGSMRPTDLSDRVRKQISEHDGHPIILVCDKLPETELQQFCRAGDVLVVPRCKHKLIFPLVSKVVCHGGAGTMLTAMLAGVDMVLDPCAFDQFHNKSTMAQLSHNIVNDLEHEYFHFQQNASEMLCGGNVGAEVVTTRTPTKVTAMLDREPDKLVSVQNKMVVSVESVPNTYVGNCVMACIGDCISNATVLACVAENFESRPINTAEDVVLLLAVSGVSGTVIHQDRAWCVECCVEDEEGMIRCDLWLNNGLTHCELIKQCELKVTAPSPTLIRPDLVFSALGKEPMHMLVLLLNHQWSKLGYSTTEFDTAEISPAMVMDCLHSSFSLLTIESSRIPGGYQVPSSLEVGVLYLCIGDQGSCFGLCVDAGISTSGEIGTVIITSSNIGDHIALVSEVGETKLHQLSHACVLDLYTNIDVKSQLHERALTESSFISDDDSVTSRTVEALDISPTHYTLITDDIIAQLDAGAPIERVPEGDQKTRGFILASHAIGVSEFTRIDSEIFAKLPDVVGKPQDILLAIRGDEIKQLHGRKATASLSVVTDLLTLQQVRWVHDYPISDYVRIRNISELSNFLITRAGATRDHINTWMDTNQWTVMDELNSTDITPQDGVPSIALVNGYHMEGDKCWVPLLDRIFTVVKEGHGFAPTSQQTSVQLEDSRFMAHKFNETHDATDTVGVVKEILNVSAMIPSFSDSQQAPYAGEPFFLSQHEASNQVIEVVDIMDNNGSVEVMKVDDLPSAKTMDYWDNTELIDPVIILPSNPDFKITSRIQPIRTKMSRYVKMEEWPEVARQSRSKAFGEELNSVSKRYGGYIDYQTTPLNIEDEVSAFVKNYFVPQFSSLSTMWMSNPVQVSPAGVNNWIQAHSSKDMVLKSLNKLLEDGWGKTGINSLEVHGKTEQTTKMDEISRWYDDVTTRSIVAAPYAISAIFSQAFMEIKSRFKLALLPKVCYVDGMTPPEIAAKVRSTGGFKWAVEDDLSKQDRQTSWDILKIEQRLYHLLGMDTELVDFYMQCHKAWKWKGHGISGVWDAMRLTGQVTTALGNAITNLVVHNRFYKRNAHSVKLMMILGDDNIILCDNMLDVRHHGTEVKEFYNMVSKVKQNERVGGFLSMLVYDIDGDVGLCPHFSRMRHRYSLCNYTYSPREMSDKVQMRTLSYAFTLGGISEVQAIAKRINPGVTLPNWYHLQAAIAANTIYDNTSEWATRAKLGKLIEMMQ</sequence>
<dbReference type="GO" id="GO:0006351">
    <property type="term" value="P:DNA-templated transcription"/>
    <property type="evidence" value="ECO:0007669"/>
    <property type="project" value="InterPro"/>
</dbReference>
<dbReference type="CDD" id="cd23255">
    <property type="entry name" value="Endornaviridae_RdRp"/>
    <property type="match status" value="1"/>
</dbReference>
<evidence type="ECO:0000256" key="5">
    <source>
        <dbReference type="ARBA" id="ARBA00022801"/>
    </source>
</evidence>
<feature type="domain" description="RdRp catalytic" evidence="9">
    <location>
        <begin position="3614"/>
        <end position="3727"/>
    </location>
</feature>
<keyword evidence="6" id="KW-0067">ATP-binding</keyword>
<evidence type="ECO:0000256" key="2">
    <source>
        <dbReference type="ARBA" id="ARBA00022679"/>
    </source>
</evidence>
<keyword evidence="3" id="KW-0548">Nucleotidyltransferase</keyword>
<dbReference type="SUPFAM" id="SSF53756">
    <property type="entry name" value="UDP-Glycosyltransferase/glycogen phosphorylase"/>
    <property type="match status" value="1"/>
</dbReference>
<dbReference type="Pfam" id="PF00978">
    <property type="entry name" value="RdRP_2"/>
    <property type="match status" value="1"/>
</dbReference>
<dbReference type="Gene3D" id="3.40.50.2000">
    <property type="entry name" value="Glycogen Phosphorylase B"/>
    <property type="match status" value="1"/>
</dbReference>
<dbReference type="InterPro" id="IPR043128">
    <property type="entry name" value="Rev_trsase/Diguanyl_cyclase"/>
</dbReference>
<dbReference type="GO" id="GO:0003723">
    <property type="term" value="F:RNA binding"/>
    <property type="evidence" value="ECO:0007669"/>
    <property type="project" value="InterPro"/>
</dbReference>
<reference evidence="10" key="3">
    <citation type="journal article" date="2014" name="Mycology">
        <title>Characterization of a novel dsRNA endornavirus in the plant pathogenic fungus Thielaviopsis basicola.</title>
        <authorList>
            <person name="Chen X."/>
            <person name="Punja Z.K."/>
        </authorList>
    </citation>
    <scope>NUCLEOTIDE SEQUENCE</scope>
    <source>
        <strain evidence="10">NC1527</strain>
    </source>
</reference>
<accession>E2D4B9</accession>
<dbReference type="InterPro" id="IPR050426">
    <property type="entry name" value="Glycosyltransferase_28"/>
</dbReference>
<feature type="compositionally biased region" description="Basic and acidic residues" evidence="8">
    <location>
        <begin position="2291"/>
        <end position="2314"/>
    </location>
</feature>
<dbReference type="InterPro" id="IPR001788">
    <property type="entry name" value="RNA-dep_RNA_pol_alsuvir"/>
</dbReference>
<evidence type="ECO:0000256" key="7">
    <source>
        <dbReference type="ARBA" id="ARBA00022953"/>
    </source>
</evidence>
<evidence type="ECO:0000256" key="6">
    <source>
        <dbReference type="ARBA" id="ARBA00022840"/>
    </source>
</evidence>
<evidence type="ECO:0000256" key="3">
    <source>
        <dbReference type="ARBA" id="ARBA00022695"/>
    </source>
</evidence>
<keyword evidence="2" id="KW-0808">Transferase</keyword>
<evidence type="ECO:0000313" key="10">
    <source>
        <dbReference type="EMBL" id="ADN43901.1"/>
    </source>
</evidence>
<dbReference type="PANTHER" id="PTHR48050:SF13">
    <property type="entry name" value="STEROL 3-BETA-GLUCOSYLTRANSFERASE UGT80A2"/>
    <property type="match status" value="1"/>
</dbReference>
<dbReference type="InterPro" id="IPR007094">
    <property type="entry name" value="RNA-dir_pol_PSvirus"/>
</dbReference>
<reference evidence="10" key="1">
    <citation type="submission" date="2004-02" db="EMBL/GenBank/DDBJ databases">
        <title>Occurrence of genetically diverse double-stranded RNA elements in Chalara elegans (Thielaviopsis basicola).</title>
        <authorList>
            <person name="Park y."/>
            <person name="James D."/>
            <person name="Punja Z.K."/>
        </authorList>
    </citation>
    <scope>NUCLEOTIDE SEQUENCE</scope>
    <source>
        <strain evidence="10">NC1527</strain>
    </source>
</reference>
<dbReference type="PROSITE" id="PS50507">
    <property type="entry name" value="RDRP_SSRNA_POS"/>
    <property type="match status" value="1"/>
</dbReference>
<name>E2D4B9_9VIRU</name>
<protein>
    <submittedName>
        <fullName evidence="10">Polyprotein</fullName>
    </submittedName>
</protein>
<dbReference type="InterPro" id="IPR027417">
    <property type="entry name" value="P-loop_NTPase"/>
</dbReference>